<keyword evidence="5" id="KW-1185">Reference proteome</keyword>
<keyword evidence="2" id="KW-1015">Disulfide bond</keyword>
<dbReference type="Pfam" id="PF01190">
    <property type="entry name" value="Pollen_Ole_e_1"/>
    <property type="match status" value="1"/>
</dbReference>
<dbReference type="EMBL" id="JBBNAE010000007">
    <property type="protein sequence ID" value="KAK9110647.1"/>
    <property type="molecule type" value="Genomic_DNA"/>
</dbReference>
<reference evidence="4 5" key="1">
    <citation type="submission" date="2024-01" db="EMBL/GenBank/DDBJ databases">
        <title>Genome assemblies of Stephania.</title>
        <authorList>
            <person name="Yang L."/>
        </authorList>
    </citation>
    <scope>NUCLEOTIDE SEQUENCE [LARGE SCALE GENOMIC DNA]</scope>
    <source>
        <strain evidence="4">QJT</strain>
        <tissue evidence="4">Leaf</tissue>
    </source>
</reference>
<protein>
    <submittedName>
        <fullName evidence="4">Uncharacterized protein</fullName>
    </submittedName>
</protein>
<comment type="similarity">
    <text evidence="1">Belongs to the Ole e I family.</text>
</comment>
<sequence length="163" mass="18182">MANKFCFFIFGLCFLPALAMAARPVKNPFIVHGKVFCDTCRAGFETYATTYIQGAKVRVECRDSENLQVVYSIDGVTDSTGTYQIQVANDHGDQLCESVLLSSPERDCATIQPGRERARVILTNNNGIASNYRYANSMGFVKDEPLAECAQVLKQYQEDEEQL</sequence>
<evidence type="ECO:0000256" key="2">
    <source>
        <dbReference type="ARBA" id="ARBA00023157"/>
    </source>
</evidence>
<dbReference type="InterPro" id="IPR006041">
    <property type="entry name" value="Pollen_Ole_e1_allergen"/>
</dbReference>
<organism evidence="4 5">
    <name type="scientific">Stephania japonica</name>
    <dbReference type="NCBI Taxonomy" id="461633"/>
    <lineage>
        <taxon>Eukaryota</taxon>
        <taxon>Viridiplantae</taxon>
        <taxon>Streptophyta</taxon>
        <taxon>Embryophyta</taxon>
        <taxon>Tracheophyta</taxon>
        <taxon>Spermatophyta</taxon>
        <taxon>Magnoliopsida</taxon>
        <taxon>Ranunculales</taxon>
        <taxon>Menispermaceae</taxon>
        <taxon>Menispermoideae</taxon>
        <taxon>Cissampelideae</taxon>
        <taxon>Stephania</taxon>
    </lineage>
</organism>
<gene>
    <name evidence="4" type="ORF">Sjap_018707</name>
</gene>
<dbReference type="AlphaFoldDB" id="A0AAP0NJQ1"/>
<evidence type="ECO:0000256" key="3">
    <source>
        <dbReference type="SAM" id="SignalP"/>
    </source>
</evidence>
<accession>A0AAP0NJQ1</accession>
<evidence type="ECO:0000313" key="5">
    <source>
        <dbReference type="Proteomes" id="UP001417504"/>
    </source>
</evidence>
<feature type="signal peptide" evidence="3">
    <location>
        <begin position="1"/>
        <end position="21"/>
    </location>
</feature>
<feature type="chain" id="PRO_5042976124" evidence="3">
    <location>
        <begin position="22"/>
        <end position="163"/>
    </location>
</feature>
<proteinExistence type="inferred from homology"/>
<comment type="caution">
    <text evidence="4">The sequence shown here is derived from an EMBL/GenBank/DDBJ whole genome shotgun (WGS) entry which is preliminary data.</text>
</comment>
<dbReference type="PANTHER" id="PTHR31614">
    <property type="entry name" value="PROTEIN DOWNSTREAM OF FLC-RELATED"/>
    <property type="match status" value="1"/>
</dbReference>
<name>A0AAP0NJQ1_9MAGN</name>
<dbReference type="Proteomes" id="UP001417504">
    <property type="component" value="Unassembled WGS sequence"/>
</dbReference>
<keyword evidence="3" id="KW-0732">Signal</keyword>
<evidence type="ECO:0000256" key="1">
    <source>
        <dbReference type="ARBA" id="ARBA00010049"/>
    </source>
</evidence>
<evidence type="ECO:0000313" key="4">
    <source>
        <dbReference type="EMBL" id="KAK9110647.1"/>
    </source>
</evidence>
<dbReference type="PANTHER" id="PTHR31614:SF5">
    <property type="entry name" value="ALLERGEN-LIKE PROTEIN BRSN20"/>
    <property type="match status" value="1"/>
</dbReference>